<gene>
    <name evidence="1" type="ORF">STCU_08282</name>
</gene>
<organism evidence="1 2">
    <name type="scientific">Strigomonas culicis</name>
    <dbReference type="NCBI Taxonomy" id="28005"/>
    <lineage>
        <taxon>Eukaryota</taxon>
        <taxon>Discoba</taxon>
        <taxon>Euglenozoa</taxon>
        <taxon>Kinetoplastea</taxon>
        <taxon>Metakinetoplastina</taxon>
        <taxon>Trypanosomatida</taxon>
        <taxon>Trypanosomatidae</taxon>
        <taxon>Strigomonadinae</taxon>
        <taxon>Strigomonas</taxon>
    </lineage>
</organism>
<protein>
    <recommendedName>
        <fullName evidence="3">CCHC-type domain-containing protein</fullName>
    </recommendedName>
</protein>
<proteinExistence type="predicted"/>
<dbReference type="EMBL" id="ATMH01008282">
    <property type="protein sequence ID" value="EPY22243.1"/>
    <property type="molecule type" value="Genomic_DNA"/>
</dbReference>
<dbReference type="OrthoDB" id="245449at2759"/>
<evidence type="ECO:0008006" key="3">
    <source>
        <dbReference type="Google" id="ProtNLM"/>
    </source>
</evidence>
<reference evidence="1 2" key="1">
    <citation type="journal article" date="2013" name="PLoS ONE">
        <title>Predicting the Proteins of Angomonas deanei, Strigomonas culicis and Their Respective Endosymbionts Reveals New Aspects of the Trypanosomatidae Family.</title>
        <authorList>
            <person name="Motta M.C."/>
            <person name="Martins A.C."/>
            <person name="de Souza S.S."/>
            <person name="Catta-Preta C.M."/>
            <person name="Silva R."/>
            <person name="Klein C.C."/>
            <person name="de Almeida L.G."/>
            <person name="de Lima Cunha O."/>
            <person name="Ciapina L.P."/>
            <person name="Brocchi M."/>
            <person name="Colabardini A.C."/>
            <person name="de Araujo Lima B."/>
            <person name="Machado C.R."/>
            <person name="de Almeida Soares C.M."/>
            <person name="Probst C.M."/>
            <person name="de Menezes C.B."/>
            <person name="Thompson C.E."/>
            <person name="Bartholomeu D.C."/>
            <person name="Gradia D.F."/>
            <person name="Pavoni D.P."/>
            <person name="Grisard E.C."/>
            <person name="Fantinatti-Garboggini F."/>
            <person name="Marchini F.K."/>
            <person name="Rodrigues-Luiz G.F."/>
            <person name="Wagner G."/>
            <person name="Goldman G.H."/>
            <person name="Fietto J.L."/>
            <person name="Elias M.C."/>
            <person name="Goldman M.H."/>
            <person name="Sagot M.F."/>
            <person name="Pereira M."/>
            <person name="Stoco P.H."/>
            <person name="de Mendonca-Neto R.P."/>
            <person name="Teixeira S.M."/>
            <person name="Maciel T.E."/>
            <person name="de Oliveira Mendes T.A."/>
            <person name="Urmenyi T.P."/>
            <person name="de Souza W."/>
            <person name="Schenkman S."/>
            <person name="de Vasconcelos A.T."/>
        </authorList>
    </citation>
    <scope>NUCLEOTIDE SEQUENCE [LARGE SCALE GENOMIC DNA]</scope>
</reference>
<sequence>MPHSRATLDTATPLTVKEYLAKRAALREAQHPNGGDDPLDRENNLVHLRAMPAALFAERVRLSIRGRKFEMAMDVATSYSLSLHYFFSTVLRVAEEPAPTSPRAPAAAGGGAGKALEGETVFDLVRRSISAEQTQKWICEWATSSILSDHYKYVMNMLVEDELEAIVREPGRRKDEEGLWDDLPQCFLPETISYDPSARVWLFQFKTRIEADSDGAGDMDPQANPFQLLQPEHVGMLIVYLRKSHELAQRHARTSGGDSTDDKHKHPRFPLRWTELSYDQQLGIVQFVRSLGIVALLSAPHSLHLPSMERSTSSYADYMQHDSDQDTSPATYQSCYEYDENSEREEQEERSRIEGCKYCGMAGHTYKTCPYANK</sequence>
<name>S9U007_9TRYP</name>
<evidence type="ECO:0000313" key="1">
    <source>
        <dbReference type="EMBL" id="EPY22243.1"/>
    </source>
</evidence>
<keyword evidence="2" id="KW-1185">Reference proteome</keyword>
<accession>S9U007</accession>
<evidence type="ECO:0000313" key="2">
    <source>
        <dbReference type="Proteomes" id="UP000015354"/>
    </source>
</evidence>
<dbReference type="Proteomes" id="UP000015354">
    <property type="component" value="Unassembled WGS sequence"/>
</dbReference>
<comment type="caution">
    <text evidence="1">The sequence shown here is derived from an EMBL/GenBank/DDBJ whole genome shotgun (WGS) entry which is preliminary data.</text>
</comment>
<dbReference type="AlphaFoldDB" id="S9U007"/>